<dbReference type="PANTHER" id="PTHR32022">
    <property type="entry name" value="D-GLUTAMATE CYCLASE, MITOCHONDRIAL"/>
    <property type="match status" value="1"/>
</dbReference>
<gene>
    <name evidence="4" type="ORF">SEMRO_1090_G240190.1</name>
</gene>
<dbReference type="InterPro" id="IPR038021">
    <property type="entry name" value="Putative_hydro-lyase"/>
</dbReference>
<dbReference type="GO" id="GO:0047820">
    <property type="term" value="F:D-glutamate cyclase activity"/>
    <property type="evidence" value="ECO:0007669"/>
    <property type="project" value="TreeGrafter"/>
</dbReference>
<dbReference type="Gene3D" id="3.30.2040.10">
    <property type="entry name" value="PSTPO5379-like domain"/>
    <property type="match status" value="1"/>
</dbReference>
<dbReference type="InterPro" id="IPR009906">
    <property type="entry name" value="D-Glu_cyclase"/>
</dbReference>
<dbReference type="AlphaFoldDB" id="A0A9N8HPP9"/>
<dbReference type="GO" id="GO:0006536">
    <property type="term" value="P:glutamate metabolic process"/>
    <property type="evidence" value="ECO:0007669"/>
    <property type="project" value="TreeGrafter"/>
</dbReference>
<evidence type="ECO:0000256" key="3">
    <source>
        <dbReference type="SAM" id="MobiDB-lite"/>
    </source>
</evidence>
<comment type="similarity">
    <text evidence="1">Belongs to the D-glutamate cyclase family.</text>
</comment>
<dbReference type="Gene3D" id="3.40.1640.10">
    <property type="entry name" value="PSTPO5379-like"/>
    <property type="match status" value="1"/>
</dbReference>
<dbReference type="Pfam" id="PF07286">
    <property type="entry name" value="D-Glu_cyclase"/>
    <property type="match status" value="1"/>
</dbReference>
<comment type="caution">
    <text evidence="4">The sequence shown here is derived from an EMBL/GenBank/DDBJ whole genome shotgun (WGS) entry which is preliminary data.</text>
</comment>
<feature type="region of interest" description="Disordered" evidence="3">
    <location>
        <begin position="83"/>
        <end position="108"/>
    </location>
</feature>
<evidence type="ECO:0000313" key="5">
    <source>
        <dbReference type="Proteomes" id="UP001153069"/>
    </source>
</evidence>
<keyword evidence="5" id="KW-1185">Reference proteome</keyword>
<dbReference type="Proteomes" id="UP001153069">
    <property type="component" value="Unassembled WGS sequence"/>
</dbReference>
<dbReference type="OrthoDB" id="10262538at2759"/>
<dbReference type="FunFam" id="3.30.2040.10:FF:000001">
    <property type="entry name" value="D-glutamate cyclase, mitochondrial"/>
    <property type="match status" value="1"/>
</dbReference>
<reference evidence="4" key="1">
    <citation type="submission" date="2020-06" db="EMBL/GenBank/DDBJ databases">
        <authorList>
            <consortium name="Plant Systems Biology data submission"/>
        </authorList>
    </citation>
    <scope>NUCLEOTIDE SEQUENCE</scope>
    <source>
        <strain evidence="4">D6</strain>
    </source>
</reference>
<dbReference type="NCBIfam" id="NF003969">
    <property type="entry name" value="PRK05463.1"/>
    <property type="match status" value="1"/>
</dbReference>
<dbReference type="PANTHER" id="PTHR32022:SF10">
    <property type="entry name" value="D-GLUTAMATE CYCLASE, MITOCHONDRIAL"/>
    <property type="match status" value="1"/>
</dbReference>
<sequence length="369" mass="40167">MANPMDDCDFNEIEDKAVRADLLRGALPACQPQEGSPANTFTASEMEELQAALPNMQIGPLKKTQEVKKADFDICHHAWPTDKKEQDKKLSSVASPQEAPLDWHGAPDFTLRPPDVPRAFREKVRAGAFVAPTNAVCPGFLQCNLVVLPAGPLAFDFLLFCQRNPKACPLIEVVDEGFCPTGIAPGSDLRTDVPMYSIYKDGKFVEDVTDVTSYWPEKAVAFLIGCSFSYDGALMDAGVPLRSAEQGKNVPMYKTNLKCRPAGKLQGNTVVSMKPIPALKISKHVEITSKYTHAHGGPVCIGRPDVIGVQNLDKPEWGETVEMAPDEVPVFHACGVTPQSVLMDSKVPFAITHKAGYMFVTDMPSDMGC</sequence>
<evidence type="ECO:0000256" key="2">
    <source>
        <dbReference type="ARBA" id="ARBA00023239"/>
    </source>
</evidence>
<accession>A0A9N8HPP9</accession>
<dbReference type="SUPFAM" id="SSF160920">
    <property type="entry name" value="PSTPO5379-like"/>
    <property type="match status" value="1"/>
</dbReference>
<dbReference type="EMBL" id="CAICTM010001088">
    <property type="protein sequence ID" value="CAB9520300.1"/>
    <property type="molecule type" value="Genomic_DNA"/>
</dbReference>
<protein>
    <submittedName>
        <fullName evidence="4">Hydro-lyase</fullName>
    </submittedName>
</protein>
<organism evidence="4 5">
    <name type="scientific">Seminavis robusta</name>
    <dbReference type="NCBI Taxonomy" id="568900"/>
    <lineage>
        <taxon>Eukaryota</taxon>
        <taxon>Sar</taxon>
        <taxon>Stramenopiles</taxon>
        <taxon>Ochrophyta</taxon>
        <taxon>Bacillariophyta</taxon>
        <taxon>Bacillariophyceae</taxon>
        <taxon>Bacillariophycidae</taxon>
        <taxon>Naviculales</taxon>
        <taxon>Naviculaceae</taxon>
        <taxon>Seminavis</taxon>
    </lineage>
</organism>
<keyword evidence="2" id="KW-0456">Lyase</keyword>
<name>A0A9N8HPP9_9STRA</name>
<evidence type="ECO:0000313" key="4">
    <source>
        <dbReference type="EMBL" id="CAB9520300.1"/>
    </source>
</evidence>
<proteinExistence type="inferred from homology"/>
<evidence type="ECO:0000256" key="1">
    <source>
        <dbReference type="ARBA" id="ARBA00007896"/>
    </source>
</evidence>